<reference evidence="6 7" key="1">
    <citation type="journal article" date="2013" name="Curr. Biol.">
        <title>Shared signatures of parasitism and phylogenomics unite Cryptomycota and microsporidia.</title>
        <authorList>
            <person name="James T.Y."/>
            <person name="Pelin A."/>
            <person name="Bonen L."/>
            <person name="Ahrendt S."/>
            <person name="Sain D."/>
            <person name="Corradi N."/>
            <person name="Stajich J.E."/>
        </authorList>
    </citation>
    <scope>NUCLEOTIDE SEQUENCE [LARGE SCALE GENOMIC DNA]</scope>
    <source>
        <strain evidence="6 7">CSF55</strain>
    </source>
</reference>
<dbReference type="GO" id="GO:0071014">
    <property type="term" value="C:post-mRNA release spliceosomal complex"/>
    <property type="evidence" value="ECO:0007669"/>
    <property type="project" value="TreeGrafter"/>
</dbReference>
<keyword evidence="7" id="KW-1185">Reference proteome</keyword>
<comment type="similarity">
    <text evidence="1">Belongs to the CWF19 family.</text>
</comment>
<feature type="coiled-coil region" evidence="2">
    <location>
        <begin position="135"/>
        <end position="181"/>
    </location>
</feature>
<keyword evidence="2" id="KW-0175">Coiled coil</keyword>
<feature type="compositionally biased region" description="Basic and acidic residues" evidence="3">
    <location>
        <begin position="15"/>
        <end position="28"/>
    </location>
</feature>
<evidence type="ECO:0000259" key="4">
    <source>
        <dbReference type="Pfam" id="PF04676"/>
    </source>
</evidence>
<dbReference type="HOGENOM" id="CLU_015540_3_1_1"/>
<dbReference type="AlphaFoldDB" id="A0A075APN8"/>
<evidence type="ECO:0000313" key="7">
    <source>
        <dbReference type="Proteomes" id="UP000030755"/>
    </source>
</evidence>
<dbReference type="InterPro" id="IPR006767">
    <property type="entry name" value="Cwf19-like_C_dom-2"/>
</dbReference>
<name>A0A075APN8_ROZAC</name>
<feature type="region of interest" description="Disordered" evidence="3">
    <location>
        <begin position="1"/>
        <end position="59"/>
    </location>
</feature>
<dbReference type="OrthoDB" id="2113965at2759"/>
<evidence type="ECO:0000256" key="1">
    <source>
        <dbReference type="ARBA" id="ARBA00006795"/>
    </source>
</evidence>
<dbReference type="GO" id="GO:0000398">
    <property type="term" value="P:mRNA splicing, via spliceosome"/>
    <property type="evidence" value="ECO:0007669"/>
    <property type="project" value="TreeGrafter"/>
</dbReference>
<feature type="domain" description="Cwf19-like C-terminal" evidence="5">
    <location>
        <begin position="255"/>
        <end position="375"/>
    </location>
</feature>
<feature type="domain" description="Cwf19-like protein C-terminal" evidence="4">
    <location>
        <begin position="384"/>
        <end position="480"/>
    </location>
</feature>
<dbReference type="STRING" id="988480.A0A075APN8"/>
<dbReference type="Proteomes" id="UP000030755">
    <property type="component" value="Unassembled WGS sequence"/>
</dbReference>
<evidence type="ECO:0000259" key="5">
    <source>
        <dbReference type="Pfam" id="PF04677"/>
    </source>
</evidence>
<dbReference type="PANTHER" id="PTHR12072">
    <property type="entry name" value="CWF19, CELL CYCLE CONTROL PROTEIN"/>
    <property type="match status" value="1"/>
</dbReference>
<dbReference type="InterPro" id="IPR006768">
    <property type="entry name" value="Cwf19-like_C_dom-1"/>
</dbReference>
<evidence type="ECO:0000256" key="3">
    <source>
        <dbReference type="SAM" id="MobiDB-lite"/>
    </source>
</evidence>
<evidence type="ECO:0000256" key="2">
    <source>
        <dbReference type="SAM" id="Coils"/>
    </source>
</evidence>
<gene>
    <name evidence="6" type="ORF">O9G_002624</name>
</gene>
<organism evidence="6 7">
    <name type="scientific">Rozella allomycis (strain CSF55)</name>
    <dbReference type="NCBI Taxonomy" id="988480"/>
    <lineage>
        <taxon>Eukaryota</taxon>
        <taxon>Fungi</taxon>
        <taxon>Fungi incertae sedis</taxon>
        <taxon>Cryptomycota</taxon>
        <taxon>Cryptomycota incertae sedis</taxon>
        <taxon>Rozella</taxon>
    </lineage>
</organism>
<dbReference type="EMBL" id="KE561184">
    <property type="protein sequence ID" value="EPZ32129.1"/>
    <property type="molecule type" value="Genomic_DNA"/>
</dbReference>
<dbReference type="InterPro" id="IPR040194">
    <property type="entry name" value="Cwf19-like"/>
</dbReference>
<dbReference type="PANTHER" id="PTHR12072:SF5">
    <property type="entry name" value="CWF19-LIKE PROTEIN 2"/>
    <property type="match status" value="1"/>
</dbReference>
<sequence>MKRESWMLEPPKGGLFKDRNDNQQKIEKPPAPVPTVREMNPFLNPSVQKRPENYDNKPSLSWQAKKIQRTIELAQETGKSLLEVAEDRFGSYEEFLKLREMIEVSKMKPSGKKITEEKGKKVDNLKLNKDEDPAILEKREKIKLLEEELKSARKDRRKAAVERIEYQIQILKEDINEYKKKKTFTNPDDMDIQTMLQMERAESRHKMDRDFLSMSSKVKRNNDDTFDEIQETRNKKLKNKEKKIDMNEERARVLSKEQKTIEACPFCLESSFFDNSLVLATALKSFISIPKTGALHPLQLQIVPIEHIPSMLHGDEDLWDEIRNFKKCIIRMLASRGFTVVFLETCIKFNKLPHTVIDAIPLPGDCINQVKGYFKKAINEIGSEWSQNKKLVDTFEKGLRRSVPKKFPYFYVDFKLDTGYAHVIEKEESFSIDFGKSVVGQLLGLDATQWRDNAAVIKDDLILDKRIYILKKTYPEFDWTHMLNDQ</sequence>
<dbReference type="Pfam" id="PF04676">
    <property type="entry name" value="CwfJ_C_2"/>
    <property type="match status" value="1"/>
</dbReference>
<protein>
    <submittedName>
        <fullName evidence="6">Cwf19-like-1 domain-containing protein</fullName>
    </submittedName>
</protein>
<evidence type="ECO:0000313" key="6">
    <source>
        <dbReference type="EMBL" id="EPZ32129.1"/>
    </source>
</evidence>
<proteinExistence type="inferred from homology"/>
<accession>A0A075APN8</accession>
<dbReference type="OMA" id="XELAEQL"/>
<dbReference type="Pfam" id="PF04677">
    <property type="entry name" value="CwfJ_C_1"/>
    <property type="match status" value="1"/>
</dbReference>